<accession>A0A165NQ93</accession>
<name>A0A165NQ93_EXIGL</name>
<feature type="non-terminal residue" evidence="1">
    <location>
        <position position="120"/>
    </location>
</feature>
<gene>
    <name evidence="1" type="ORF">EXIGLDRAFT_578341</name>
</gene>
<protein>
    <submittedName>
        <fullName evidence="1">Uncharacterized protein</fullName>
    </submittedName>
</protein>
<evidence type="ECO:0000313" key="2">
    <source>
        <dbReference type="Proteomes" id="UP000077266"/>
    </source>
</evidence>
<dbReference type="InParanoid" id="A0A165NQ93"/>
<dbReference type="OrthoDB" id="2800503at2759"/>
<reference evidence="1 2" key="1">
    <citation type="journal article" date="2016" name="Mol. Biol. Evol.">
        <title>Comparative Genomics of Early-Diverging Mushroom-Forming Fungi Provides Insights into the Origins of Lignocellulose Decay Capabilities.</title>
        <authorList>
            <person name="Nagy L.G."/>
            <person name="Riley R."/>
            <person name="Tritt A."/>
            <person name="Adam C."/>
            <person name="Daum C."/>
            <person name="Floudas D."/>
            <person name="Sun H."/>
            <person name="Yadav J.S."/>
            <person name="Pangilinan J."/>
            <person name="Larsson K.H."/>
            <person name="Matsuura K."/>
            <person name="Barry K."/>
            <person name="Labutti K."/>
            <person name="Kuo R."/>
            <person name="Ohm R.A."/>
            <person name="Bhattacharya S.S."/>
            <person name="Shirouzu T."/>
            <person name="Yoshinaga Y."/>
            <person name="Martin F.M."/>
            <person name="Grigoriev I.V."/>
            <person name="Hibbett D.S."/>
        </authorList>
    </citation>
    <scope>NUCLEOTIDE SEQUENCE [LARGE SCALE GENOMIC DNA]</scope>
    <source>
        <strain evidence="1 2">HHB12029</strain>
    </source>
</reference>
<keyword evidence="2" id="KW-1185">Reference proteome</keyword>
<dbReference type="AlphaFoldDB" id="A0A165NQ93"/>
<sequence length="120" mass="13321">KIKVLSVSKLRNGGVLFNFGDRLSAEWVKRNRTAFAASFDPAALVRDRGYQVLVKNVPVDVEIQKSETLRALEGANGLPAGTLLRADWLKPVVRRRKDQKNAHLRVAVSSPVWANAMITD</sequence>
<dbReference type="EMBL" id="KV425896">
    <property type="protein sequence ID" value="KZW01065.1"/>
    <property type="molecule type" value="Genomic_DNA"/>
</dbReference>
<proteinExistence type="predicted"/>
<feature type="non-terminal residue" evidence="1">
    <location>
        <position position="1"/>
    </location>
</feature>
<dbReference type="Proteomes" id="UP000077266">
    <property type="component" value="Unassembled WGS sequence"/>
</dbReference>
<evidence type="ECO:0000313" key="1">
    <source>
        <dbReference type="EMBL" id="KZW01065.1"/>
    </source>
</evidence>
<organism evidence="1 2">
    <name type="scientific">Exidia glandulosa HHB12029</name>
    <dbReference type="NCBI Taxonomy" id="1314781"/>
    <lineage>
        <taxon>Eukaryota</taxon>
        <taxon>Fungi</taxon>
        <taxon>Dikarya</taxon>
        <taxon>Basidiomycota</taxon>
        <taxon>Agaricomycotina</taxon>
        <taxon>Agaricomycetes</taxon>
        <taxon>Auriculariales</taxon>
        <taxon>Exidiaceae</taxon>
        <taxon>Exidia</taxon>
    </lineage>
</organism>
<dbReference type="STRING" id="1314781.A0A165NQ93"/>